<evidence type="ECO:0000313" key="1">
    <source>
        <dbReference type="EMBL" id="CAK7347930.1"/>
    </source>
</evidence>
<dbReference type="AlphaFoldDB" id="A0AAV1SBM7"/>
<sequence length="106" mass="11522">MLPFCVANGCGTFGNGFWLLRFGTEEGGRDVGNGFWLLRFGTEEGGRDVGSGLWWLGFVVGKWQDNSSFIDGRQSFSHFGYGGGGGRLRVLGRAAKVGYSKVDENM</sequence>
<reference evidence="1 2" key="1">
    <citation type="submission" date="2024-01" db="EMBL/GenBank/DDBJ databases">
        <authorList>
            <person name="Waweru B."/>
        </authorList>
    </citation>
    <scope>NUCLEOTIDE SEQUENCE [LARGE SCALE GENOMIC DNA]</scope>
</reference>
<proteinExistence type="predicted"/>
<comment type="caution">
    <text evidence="1">The sequence shown here is derived from an EMBL/GenBank/DDBJ whole genome shotgun (WGS) entry which is preliminary data.</text>
</comment>
<dbReference type="EMBL" id="CAWUPB010001173">
    <property type="protein sequence ID" value="CAK7347930.1"/>
    <property type="molecule type" value="Genomic_DNA"/>
</dbReference>
<gene>
    <name evidence="1" type="ORF">DCAF_LOCUS20621</name>
</gene>
<protein>
    <submittedName>
        <fullName evidence="1">Uncharacterized protein</fullName>
    </submittedName>
</protein>
<accession>A0AAV1SBM7</accession>
<evidence type="ECO:0000313" key="2">
    <source>
        <dbReference type="Proteomes" id="UP001314170"/>
    </source>
</evidence>
<keyword evidence="2" id="KW-1185">Reference proteome</keyword>
<dbReference type="Proteomes" id="UP001314170">
    <property type="component" value="Unassembled WGS sequence"/>
</dbReference>
<name>A0AAV1SBM7_9ROSI</name>
<organism evidence="1 2">
    <name type="scientific">Dovyalis caffra</name>
    <dbReference type="NCBI Taxonomy" id="77055"/>
    <lineage>
        <taxon>Eukaryota</taxon>
        <taxon>Viridiplantae</taxon>
        <taxon>Streptophyta</taxon>
        <taxon>Embryophyta</taxon>
        <taxon>Tracheophyta</taxon>
        <taxon>Spermatophyta</taxon>
        <taxon>Magnoliopsida</taxon>
        <taxon>eudicotyledons</taxon>
        <taxon>Gunneridae</taxon>
        <taxon>Pentapetalae</taxon>
        <taxon>rosids</taxon>
        <taxon>fabids</taxon>
        <taxon>Malpighiales</taxon>
        <taxon>Salicaceae</taxon>
        <taxon>Flacourtieae</taxon>
        <taxon>Dovyalis</taxon>
    </lineage>
</organism>